<evidence type="ECO:0000256" key="7">
    <source>
        <dbReference type="ARBA" id="ARBA00023163"/>
    </source>
</evidence>
<sequence>MGMDISRYNHCEVHTNEVKAYKVQDGMLPTVSSDSGADQQGGDVAGRMEFWPPGVGVADHANKHCVEGGIDLCGSVIHGNDALDQMLQFPKAGDVRSWRDLTGASRTNSESKAFRRGVIGGRLGHHMSCPCDSAMMNDFKGSSYLLGKSFRIGVGESEDVDGSVEGRQGEAGLGRWEEAATSQNEGDPHAQFNVVQEEELSNRVNDLCSQGDRSNEHRLQEFSRDMIDECNMVGIDLRRRNHPEDLDGLDLREAGLKGVSRDCDPYAQCQKNTCVARGPSSVDRFTKFLSSGKDEKLALTCPPCGCHRNFHQRVVDACEEGEEEELTVKAKREKLNSGNYFSSFVDHCNIDRVAHELMAVANEALALAQDSICHGEGRGLPENGVYSVEEHTIIAKISLENLDHITKVISSTTECLTLLRKRKSVNPRDKDVNKSKSCPHEGGPFSTDASPVITVENGAISLLVPPSPGRQFREDAIGGSPTLIISESCGIRNCNLGMPRKLPLERVSHKLKRTRTRISLEQREKLNAFAEKAGWTVVGQRKETIDATCQYIGIEPKTLKYWIHNSKQKWKRQPSLSEDPSK</sequence>
<reference evidence="14" key="3">
    <citation type="submission" date="2020-12" db="UniProtKB">
        <authorList>
            <consortium name="EnsemblPlants"/>
        </authorList>
    </citation>
    <scope>IDENTIFICATION</scope>
</reference>
<dbReference type="Proteomes" id="UP000006727">
    <property type="component" value="Chromosome 11"/>
</dbReference>
<evidence type="ECO:0008006" key="16">
    <source>
        <dbReference type="Google" id="ProtNLM"/>
    </source>
</evidence>
<dbReference type="PANTHER" id="PTHR31948:SF171">
    <property type="entry name" value="HOMEOBOX DOMAIN-CONTAINING PROTEIN"/>
    <property type="match status" value="1"/>
</dbReference>
<feature type="region of interest" description="Disordered" evidence="10">
    <location>
        <begin position="158"/>
        <end position="188"/>
    </location>
</feature>
<evidence type="ECO:0000256" key="1">
    <source>
        <dbReference type="ARBA" id="ARBA00004123"/>
    </source>
</evidence>
<dbReference type="InterPro" id="IPR006455">
    <property type="entry name" value="Homeodomain_ZF_HD"/>
</dbReference>
<feature type="DNA-binding region" description="Homeobox" evidence="9">
    <location>
        <begin position="511"/>
        <end position="574"/>
    </location>
</feature>
<keyword evidence="15" id="KW-1185">Reference proteome</keyword>
<dbReference type="CDD" id="cd00086">
    <property type="entry name" value="homeodomain"/>
    <property type="match status" value="1"/>
</dbReference>
<evidence type="ECO:0000256" key="9">
    <source>
        <dbReference type="PROSITE-ProRule" id="PRU00108"/>
    </source>
</evidence>
<feature type="domain" description="ZF-HD dimerization-type" evidence="12">
    <location>
        <begin position="266"/>
        <end position="314"/>
    </location>
</feature>
<dbReference type="PROSITE" id="PS51523">
    <property type="entry name" value="ZF_HD_DIMER"/>
    <property type="match status" value="1"/>
</dbReference>
<dbReference type="NCBIfam" id="TIGR01565">
    <property type="entry name" value="homeo_ZF_HD"/>
    <property type="match status" value="1"/>
</dbReference>
<evidence type="ECO:0000256" key="10">
    <source>
        <dbReference type="SAM" id="MobiDB-lite"/>
    </source>
</evidence>
<dbReference type="PANTHER" id="PTHR31948">
    <property type="entry name" value="ZINC-FINGER HOMEODOMAIN PROTEIN 2"/>
    <property type="match status" value="1"/>
</dbReference>
<evidence type="ECO:0000256" key="4">
    <source>
        <dbReference type="ARBA" id="ARBA00023015"/>
    </source>
</evidence>
<evidence type="ECO:0000256" key="3">
    <source>
        <dbReference type="ARBA" id="ARBA00022833"/>
    </source>
</evidence>
<dbReference type="GO" id="GO:0003700">
    <property type="term" value="F:DNA-binding transcription factor activity"/>
    <property type="evidence" value="ECO:0000318"/>
    <property type="project" value="GO_Central"/>
</dbReference>
<keyword evidence="6 9" id="KW-0371">Homeobox</keyword>
<evidence type="ECO:0000259" key="12">
    <source>
        <dbReference type="PROSITE" id="PS51523"/>
    </source>
</evidence>
<dbReference type="GO" id="GO:0046872">
    <property type="term" value="F:metal ion binding"/>
    <property type="evidence" value="ECO:0007669"/>
    <property type="project" value="UniProtKB-KW"/>
</dbReference>
<keyword evidence="3" id="KW-0862">Zinc</keyword>
<dbReference type="GeneID" id="112288433"/>
<reference evidence="13 15" key="2">
    <citation type="journal article" date="2018" name="Plant J.">
        <title>The Physcomitrella patens chromosome-scale assembly reveals moss genome structure and evolution.</title>
        <authorList>
            <person name="Lang D."/>
            <person name="Ullrich K.K."/>
            <person name="Murat F."/>
            <person name="Fuchs J."/>
            <person name="Jenkins J."/>
            <person name="Haas F.B."/>
            <person name="Piednoel M."/>
            <person name="Gundlach H."/>
            <person name="Van Bel M."/>
            <person name="Meyberg R."/>
            <person name="Vives C."/>
            <person name="Morata J."/>
            <person name="Symeonidi A."/>
            <person name="Hiss M."/>
            <person name="Muchero W."/>
            <person name="Kamisugi Y."/>
            <person name="Saleh O."/>
            <person name="Blanc G."/>
            <person name="Decker E.L."/>
            <person name="van Gessel N."/>
            <person name="Grimwood J."/>
            <person name="Hayes R.D."/>
            <person name="Graham S.W."/>
            <person name="Gunter L.E."/>
            <person name="McDaniel S.F."/>
            <person name="Hoernstein S.N.W."/>
            <person name="Larsson A."/>
            <person name="Li F.W."/>
            <person name="Perroud P.F."/>
            <person name="Phillips J."/>
            <person name="Ranjan P."/>
            <person name="Rokshar D.S."/>
            <person name="Rothfels C.J."/>
            <person name="Schneider L."/>
            <person name="Shu S."/>
            <person name="Stevenson D.W."/>
            <person name="Thummler F."/>
            <person name="Tillich M."/>
            <person name="Villarreal Aguilar J.C."/>
            <person name="Widiez T."/>
            <person name="Wong G.K."/>
            <person name="Wymore A."/>
            <person name="Zhang Y."/>
            <person name="Zimmer A.D."/>
            <person name="Quatrano R.S."/>
            <person name="Mayer K.F.X."/>
            <person name="Goodstein D."/>
            <person name="Casacuberta J.M."/>
            <person name="Vandepoele K."/>
            <person name="Reski R."/>
            <person name="Cuming A.C."/>
            <person name="Tuskan G.A."/>
            <person name="Maumus F."/>
            <person name="Salse J."/>
            <person name="Schmutz J."/>
            <person name="Rensing S.A."/>
        </authorList>
    </citation>
    <scope>NUCLEOTIDE SEQUENCE [LARGE SCALE GENOMIC DNA]</scope>
    <source>
        <strain evidence="14 15">cv. Gransden 2004</strain>
    </source>
</reference>
<protein>
    <recommendedName>
        <fullName evidence="16">Homeobox domain-containing protein</fullName>
    </recommendedName>
</protein>
<dbReference type="Pfam" id="PF04770">
    <property type="entry name" value="ZF-HD_dimer"/>
    <property type="match status" value="1"/>
</dbReference>
<keyword evidence="4" id="KW-0805">Transcription regulation</keyword>
<dbReference type="AlphaFoldDB" id="A0A2K1JVR2"/>
<dbReference type="OrthoDB" id="947231at2759"/>
<dbReference type="GO" id="GO:0006355">
    <property type="term" value="P:regulation of DNA-templated transcription"/>
    <property type="evidence" value="ECO:0000318"/>
    <property type="project" value="GO_Central"/>
</dbReference>
<dbReference type="Gene3D" id="1.10.10.60">
    <property type="entry name" value="Homeodomain-like"/>
    <property type="match status" value="1"/>
</dbReference>
<gene>
    <name evidence="14" type="primary">LOC112288433</name>
    <name evidence="13" type="ORF">PHYPA_015392</name>
</gene>
<evidence type="ECO:0000259" key="11">
    <source>
        <dbReference type="PROSITE" id="PS50071"/>
    </source>
</evidence>
<dbReference type="RefSeq" id="XP_024388356.1">
    <property type="nucleotide sequence ID" value="XM_024532588.2"/>
</dbReference>
<dbReference type="PaxDb" id="3218-PP1S31_206V6.1"/>
<keyword evidence="5 9" id="KW-0238">DNA-binding</keyword>
<dbReference type="InterPro" id="IPR009057">
    <property type="entry name" value="Homeodomain-like_sf"/>
</dbReference>
<comment type="subcellular location">
    <subcellularLocation>
        <location evidence="1 9">Nucleus</location>
    </subcellularLocation>
</comment>
<organism evidence="13">
    <name type="scientific">Physcomitrium patens</name>
    <name type="common">Spreading-leaved earth moss</name>
    <name type="synonym">Physcomitrella patens</name>
    <dbReference type="NCBI Taxonomy" id="3218"/>
    <lineage>
        <taxon>Eukaryota</taxon>
        <taxon>Viridiplantae</taxon>
        <taxon>Streptophyta</taxon>
        <taxon>Embryophyta</taxon>
        <taxon>Bryophyta</taxon>
        <taxon>Bryophytina</taxon>
        <taxon>Bryopsida</taxon>
        <taxon>Funariidae</taxon>
        <taxon>Funariales</taxon>
        <taxon>Funariaceae</taxon>
        <taxon>Physcomitrium</taxon>
    </lineage>
</organism>
<feature type="region of interest" description="Disordered" evidence="10">
    <location>
        <begin position="426"/>
        <end position="450"/>
    </location>
</feature>
<evidence type="ECO:0000256" key="5">
    <source>
        <dbReference type="ARBA" id="ARBA00023125"/>
    </source>
</evidence>
<evidence type="ECO:0000313" key="13">
    <source>
        <dbReference type="EMBL" id="PNR45621.1"/>
    </source>
</evidence>
<dbReference type="EMBL" id="ABEU02000011">
    <property type="protein sequence ID" value="PNR45621.1"/>
    <property type="molecule type" value="Genomic_DNA"/>
</dbReference>
<accession>A0A2K1JVR2</accession>
<evidence type="ECO:0000313" key="15">
    <source>
        <dbReference type="Proteomes" id="UP000006727"/>
    </source>
</evidence>
<evidence type="ECO:0000256" key="8">
    <source>
        <dbReference type="ARBA" id="ARBA00023242"/>
    </source>
</evidence>
<dbReference type="SUPFAM" id="SSF46689">
    <property type="entry name" value="Homeodomain-like"/>
    <property type="match status" value="1"/>
</dbReference>
<evidence type="ECO:0000256" key="2">
    <source>
        <dbReference type="ARBA" id="ARBA00022723"/>
    </source>
</evidence>
<dbReference type="PROSITE" id="PS50071">
    <property type="entry name" value="HOMEOBOX_2"/>
    <property type="match status" value="1"/>
</dbReference>
<keyword evidence="7" id="KW-0804">Transcription</keyword>
<evidence type="ECO:0000313" key="14">
    <source>
        <dbReference type="EnsemblPlants" id="Pp3c11_22370V3.1"/>
    </source>
</evidence>
<evidence type="ECO:0000256" key="6">
    <source>
        <dbReference type="ARBA" id="ARBA00023155"/>
    </source>
</evidence>
<dbReference type="InterPro" id="IPR006456">
    <property type="entry name" value="ZF_HD_homeobox_Cys/His_dimer"/>
</dbReference>
<dbReference type="InterPro" id="IPR001356">
    <property type="entry name" value="HD"/>
</dbReference>
<dbReference type="GO" id="GO:0005634">
    <property type="term" value="C:nucleus"/>
    <property type="evidence" value="ECO:0000318"/>
    <property type="project" value="GO_Central"/>
</dbReference>
<dbReference type="Gramene" id="Pp3c11_22370V3.1">
    <property type="protein sequence ID" value="Pp3c11_22370V3.1"/>
    <property type="gene ID" value="Pp3c11_22370"/>
</dbReference>
<name>A0A2K1JVR2_PHYPA</name>
<proteinExistence type="predicted"/>
<dbReference type="GO" id="GO:0000976">
    <property type="term" value="F:transcription cis-regulatory region binding"/>
    <property type="evidence" value="ECO:0000318"/>
    <property type="project" value="GO_Central"/>
</dbReference>
<reference evidence="13 15" key="1">
    <citation type="journal article" date="2008" name="Science">
        <title>The Physcomitrella genome reveals evolutionary insights into the conquest of land by plants.</title>
        <authorList>
            <person name="Rensing S."/>
            <person name="Lang D."/>
            <person name="Zimmer A."/>
            <person name="Terry A."/>
            <person name="Salamov A."/>
            <person name="Shapiro H."/>
            <person name="Nishiyama T."/>
            <person name="Perroud P.-F."/>
            <person name="Lindquist E."/>
            <person name="Kamisugi Y."/>
            <person name="Tanahashi T."/>
            <person name="Sakakibara K."/>
            <person name="Fujita T."/>
            <person name="Oishi K."/>
            <person name="Shin-I T."/>
            <person name="Kuroki Y."/>
            <person name="Toyoda A."/>
            <person name="Suzuki Y."/>
            <person name="Hashimoto A."/>
            <person name="Yamaguchi K."/>
            <person name="Sugano A."/>
            <person name="Kohara Y."/>
            <person name="Fujiyama A."/>
            <person name="Anterola A."/>
            <person name="Aoki S."/>
            <person name="Ashton N."/>
            <person name="Barbazuk W.B."/>
            <person name="Barker E."/>
            <person name="Bennetzen J."/>
            <person name="Bezanilla M."/>
            <person name="Blankenship R."/>
            <person name="Cho S.H."/>
            <person name="Dutcher S."/>
            <person name="Estelle M."/>
            <person name="Fawcett J.A."/>
            <person name="Gundlach H."/>
            <person name="Hanada K."/>
            <person name="Heyl A."/>
            <person name="Hicks K.A."/>
            <person name="Hugh J."/>
            <person name="Lohr M."/>
            <person name="Mayer K."/>
            <person name="Melkozernov A."/>
            <person name="Murata T."/>
            <person name="Nelson D."/>
            <person name="Pils B."/>
            <person name="Prigge M."/>
            <person name="Reiss B."/>
            <person name="Renner T."/>
            <person name="Rombauts S."/>
            <person name="Rushton P."/>
            <person name="Sanderfoot A."/>
            <person name="Schween G."/>
            <person name="Shiu S.-H."/>
            <person name="Stueber K."/>
            <person name="Theodoulou F.L."/>
            <person name="Tu H."/>
            <person name="Van de Peer Y."/>
            <person name="Verrier P.J."/>
            <person name="Waters E."/>
            <person name="Wood A."/>
            <person name="Yang L."/>
            <person name="Cove D."/>
            <person name="Cuming A."/>
            <person name="Hasebe M."/>
            <person name="Lucas S."/>
            <person name="Mishler D.B."/>
            <person name="Reski R."/>
            <person name="Grigoriev I."/>
            <person name="Quatrano R.S."/>
            <person name="Boore J.L."/>
        </authorList>
    </citation>
    <scope>NUCLEOTIDE SEQUENCE [LARGE SCALE GENOMIC DNA]</scope>
    <source>
        <strain evidence="14 15">cv. Gransden 2004</strain>
    </source>
</reference>
<keyword evidence="8 9" id="KW-0539">Nucleus</keyword>
<feature type="domain" description="Homeobox" evidence="11">
    <location>
        <begin position="509"/>
        <end position="573"/>
    </location>
</feature>
<keyword evidence="2" id="KW-0479">Metal-binding</keyword>
<dbReference type="EnsemblPlants" id="Pp3c11_22370V3.1">
    <property type="protein sequence ID" value="Pp3c11_22370V3.1"/>
    <property type="gene ID" value="Pp3c11_22370"/>
</dbReference>